<dbReference type="PANTHER" id="PTHR21496:SF25">
    <property type="entry name" value="RIESKE DOMAIN-CONTAINING PROTEIN"/>
    <property type="match status" value="1"/>
</dbReference>
<dbReference type="PANTHER" id="PTHR21496">
    <property type="entry name" value="FERREDOXIN-RELATED"/>
    <property type="match status" value="1"/>
</dbReference>
<dbReference type="AlphaFoldDB" id="F0W3M4"/>
<keyword evidence="4" id="KW-0411">Iron-sulfur</keyword>
<dbReference type="EMBL" id="FR824065">
    <property type="protein sequence ID" value="CCA16269.1"/>
    <property type="molecule type" value="Genomic_DNA"/>
</dbReference>
<dbReference type="HOGENOM" id="CLU_1484786_0_0_1"/>
<dbReference type="GO" id="GO:0051537">
    <property type="term" value="F:2 iron, 2 sulfur cluster binding"/>
    <property type="evidence" value="ECO:0007669"/>
    <property type="project" value="UniProtKB-KW"/>
</dbReference>
<reference evidence="6" key="1">
    <citation type="journal article" date="2011" name="PLoS Biol.">
        <title>Gene gain and loss during evolution of obligate parasitism in the white rust pathogen of Arabidopsis thaliana.</title>
        <authorList>
            <person name="Kemen E."/>
            <person name="Gardiner A."/>
            <person name="Schultz-Larsen T."/>
            <person name="Kemen A.C."/>
            <person name="Balmuth A.L."/>
            <person name="Robert-Seilaniantz A."/>
            <person name="Bailey K."/>
            <person name="Holub E."/>
            <person name="Studholme D.J."/>
            <person name="Maclean D."/>
            <person name="Jones J.D."/>
        </authorList>
    </citation>
    <scope>NUCLEOTIDE SEQUENCE</scope>
</reference>
<reference evidence="6" key="2">
    <citation type="submission" date="2011-02" db="EMBL/GenBank/DDBJ databases">
        <authorList>
            <person name="MacLean D."/>
        </authorList>
    </citation>
    <scope>NUCLEOTIDE SEQUENCE</scope>
</reference>
<organism evidence="6">
    <name type="scientific">Albugo laibachii Nc14</name>
    <dbReference type="NCBI Taxonomy" id="890382"/>
    <lineage>
        <taxon>Eukaryota</taxon>
        <taxon>Sar</taxon>
        <taxon>Stramenopiles</taxon>
        <taxon>Oomycota</taxon>
        <taxon>Peronosporomycetes</taxon>
        <taxon>Albuginales</taxon>
        <taxon>Albuginaceae</taxon>
        <taxon>Albugo</taxon>
    </lineage>
</organism>
<gene>
    <name evidence="6" type="primary">AlNc14C13G1585</name>
    <name evidence="7" type="synonym">AlNc14C20G2048</name>
    <name evidence="6" type="ORF">ALNC14_018100</name>
    <name evidence="7" type="ORF">ALNC14_024120</name>
</gene>
<sequence length="160" mass="18036">MNNEPEETEPEATLWFDSGLTDQDINEASHCTPQYEYGVTGIKRIKGNAQRQCIGRCVTVNEIEVGIIKYYGKLYCMRNACPHQKAPLHLGDIEDINGALCLSCPRHHWPFALETGKCMIGIDLTAECFPIQLRKRPDGKCTLHVGFQSLETSLFSNQDF</sequence>
<evidence type="ECO:0000313" key="7">
    <source>
        <dbReference type="EMBL" id="CCA16269.1"/>
    </source>
</evidence>
<dbReference type="EMBL" id="FR824058">
    <property type="protein sequence ID" value="CCA15667.1"/>
    <property type="molecule type" value="Genomic_DNA"/>
</dbReference>
<evidence type="ECO:0000256" key="2">
    <source>
        <dbReference type="ARBA" id="ARBA00022723"/>
    </source>
</evidence>
<keyword evidence="2" id="KW-0479">Metal-binding</keyword>
<dbReference type="InterPro" id="IPR017941">
    <property type="entry name" value="Rieske_2Fe-2S"/>
</dbReference>
<evidence type="ECO:0000256" key="4">
    <source>
        <dbReference type="ARBA" id="ARBA00023014"/>
    </source>
</evidence>
<name>F0W3M4_9STRA</name>
<evidence type="ECO:0000256" key="1">
    <source>
        <dbReference type="ARBA" id="ARBA00022714"/>
    </source>
</evidence>
<dbReference type="CDD" id="cd03467">
    <property type="entry name" value="Rieske"/>
    <property type="match status" value="1"/>
</dbReference>
<dbReference type="InterPro" id="IPR036922">
    <property type="entry name" value="Rieske_2Fe-2S_sf"/>
</dbReference>
<dbReference type="InterPro" id="IPR054716">
    <property type="entry name" value="Sol_Rieske_ferrdox_dom"/>
</dbReference>
<accession>F0W3M4</accession>
<keyword evidence="1" id="KW-0001">2Fe-2S</keyword>
<evidence type="ECO:0000259" key="5">
    <source>
        <dbReference type="PROSITE" id="PS51296"/>
    </source>
</evidence>
<dbReference type="SUPFAM" id="SSF50022">
    <property type="entry name" value="ISP domain"/>
    <property type="match status" value="1"/>
</dbReference>
<keyword evidence="3" id="KW-0408">Iron</keyword>
<dbReference type="PROSITE" id="PS51296">
    <property type="entry name" value="RIESKE"/>
    <property type="match status" value="1"/>
</dbReference>
<feature type="domain" description="Rieske" evidence="5">
    <location>
        <begin position="72"/>
        <end position="118"/>
    </location>
</feature>
<dbReference type="Gene3D" id="2.102.10.10">
    <property type="entry name" value="Rieske [2Fe-2S] iron-sulphur domain"/>
    <property type="match status" value="1"/>
</dbReference>
<evidence type="ECO:0000256" key="3">
    <source>
        <dbReference type="ARBA" id="ARBA00023004"/>
    </source>
</evidence>
<protein>
    <submittedName>
        <fullName evidence="6">Uncharacterized protein AlNc14C13G1585</fullName>
    </submittedName>
    <submittedName>
        <fullName evidence="7">Uncharacterized protein AlNc14C20G2048</fullName>
    </submittedName>
</protein>
<evidence type="ECO:0000313" key="6">
    <source>
        <dbReference type="EMBL" id="CCA15667.1"/>
    </source>
</evidence>
<proteinExistence type="predicted"/>
<dbReference type="GO" id="GO:0046872">
    <property type="term" value="F:metal ion binding"/>
    <property type="evidence" value="ECO:0007669"/>
    <property type="project" value="UniProtKB-KW"/>
</dbReference>
<dbReference type="Pfam" id="PF22543">
    <property type="entry name" value="Rieske_4"/>
    <property type="match status" value="1"/>
</dbReference>